<dbReference type="Pfam" id="PF01225">
    <property type="entry name" value="Mur_ligase"/>
    <property type="match status" value="1"/>
</dbReference>
<protein>
    <recommendedName>
        <fullName evidence="10 11">UDP-N-acetylmuramoyl-tripeptide--D-alanyl-D-alanine ligase</fullName>
        <ecNumber evidence="10 11">6.3.2.10</ecNumber>
    </recommendedName>
    <alternativeName>
        <fullName evidence="10">D-alanyl-D-alanine-adding enzyme</fullName>
    </alternativeName>
</protein>
<name>A0A858RLI6_9BACT</name>
<dbReference type="AlphaFoldDB" id="A0A858RLI6"/>
<feature type="domain" description="Mur ligase C-terminal" evidence="13">
    <location>
        <begin position="318"/>
        <end position="439"/>
    </location>
</feature>
<dbReference type="EC" id="6.3.2.10" evidence="10 11"/>
<dbReference type="UniPathway" id="UPA00219"/>
<dbReference type="EMBL" id="CP051774">
    <property type="protein sequence ID" value="QJE97471.1"/>
    <property type="molecule type" value="Genomic_DNA"/>
</dbReference>
<dbReference type="PANTHER" id="PTHR43024">
    <property type="entry name" value="UDP-N-ACETYLMURAMOYL-TRIPEPTIDE--D-ALANYL-D-ALANINE LIGASE"/>
    <property type="match status" value="1"/>
</dbReference>
<comment type="subcellular location">
    <subcellularLocation>
        <location evidence="10 11">Cytoplasm</location>
    </subcellularLocation>
</comment>
<dbReference type="NCBIfam" id="TIGR01143">
    <property type="entry name" value="murF"/>
    <property type="match status" value="1"/>
</dbReference>
<evidence type="ECO:0000256" key="1">
    <source>
        <dbReference type="ARBA" id="ARBA00022490"/>
    </source>
</evidence>
<evidence type="ECO:0000256" key="9">
    <source>
        <dbReference type="ARBA" id="ARBA00023316"/>
    </source>
</evidence>
<comment type="function">
    <text evidence="10 11">Involved in cell wall formation. Catalyzes the final step in the synthesis of UDP-N-acetylmuramoyl-pentapeptide, the precursor of murein.</text>
</comment>
<sequence>MTPIDANTLARHAGGELAAGRGDVLANAVSTDTRTIPAGSVFFALRGERFDANDFARQALHSGASIVVVERWEGDAPENGAVIRVPDSLAALQRLAAWYRRQRELPVVGITGSNGKTSTKDFASAVLGQAYQVCATRGNLNNHIGVPLSVLSLEEGHTAAVFEMGMNHPGEIAPLCEIARPGLGIITNIGTAHIEYMGSRESIAEEKGALARSLPEGGALFIPAGCDFHDYFKRRTKAKVITVGNGRGLIRAEDLRQEDGGSRFTLVIDDKPVADVRLPVTGRHMVTNALLAAGAGWFFGMQPEAIAKGLSSTVLTSGRLRRFTSGGVVVFDDTYNANPESMAAAIDTLAETPVRENSGQRFAVLGRMAELGSHAPEAHLRIGRLAAERGLVVVAVGEGSQGIAEGAGRAEHFPDGTAAAAWLAGHAKPGDVVLFKGSRSAAIERVMNQAFPSQD</sequence>
<dbReference type="InterPro" id="IPR005863">
    <property type="entry name" value="UDP-N-AcMur_synth"/>
</dbReference>
<dbReference type="KEGG" id="luo:HHL09_17330"/>
<evidence type="ECO:0000313" key="16">
    <source>
        <dbReference type="Proteomes" id="UP000501812"/>
    </source>
</evidence>
<dbReference type="Proteomes" id="UP000501812">
    <property type="component" value="Chromosome"/>
</dbReference>
<dbReference type="SUPFAM" id="SSF53623">
    <property type="entry name" value="MurD-like peptide ligases, catalytic domain"/>
    <property type="match status" value="1"/>
</dbReference>
<dbReference type="Gene3D" id="3.90.190.20">
    <property type="entry name" value="Mur ligase, C-terminal domain"/>
    <property type="match status" value="1"/>
</dbReference>
<evidence type="ECO:0000256" key="6">
    <source>
        <dbReference type="ARBA" id="ARBA00022960"/>
    </source>
</evidence>
<keyword evidence="6 10" id="KW-0133">Cell shape</keyword>
<evidence type="ECO:0000313" key="15">
    <source>
        <dbReference type="EMBL" id="QJE97471.1"/>
    </source>
</evidence>
<dbReference type="InterPro" id="IPR013221">
    <property type="entry name" value="Mur_ligase_cen"/>
</dbReference>
<evidence type="ECO:0000256" key="3">
    <source>
        <dbReference type="ARBA" id="ARBA00022618"/>
    </source>
</evidence>
<dbReference type="GO" id="GO:0005737">
    <property type="term" value="C:cytoplasm"/>
    <property type="evidence" value="ECO:0007669"/>
    <property type="project" value="UniProtKB-SubCell"/>
</dbReference>
<dbReference type="Pfam" id="PF02875">
    <property type="entry name" value="Mur_ligase_C"/>
    <property type="match status" value="1"/>
</dbReference>
<organism evidence="15 16">
    <name type="scientific">Luteolibacter luteus</name>
    <dbReference type="NCBI Taxonomy" id="2728835"/>
    <lineage>
        <taxon>Bacteria</taxon>
        <taxon>Pseudomonadati</taxon>
        <taxon>Verrucomicrobiota</taxon>
        <taxon>Verrucomicrobiia</taxon>
        <taxon>Verrucomicrobiales</taxon>
        <taxon>Verrucomicrobiaceae</taxon>
        <taxon>Luteolibacter</taxon>
    </lineage>
</organism>
<dbReference type="InterPro" id="IPR036565">
    <property type="entry name" value="Mur-like_cat_sf"/>
</dbReference>
<keyword evidence="5 10" id="KW-0067">ATP-binding</keyword>
<dbReference type="InterPro" id="IPR051046">
    <property type="entry name" value="MurCDEF_CellWall_CoF430Synth"/>
</dbReference>
<evidence type="ECO:0000256" key="10">
    <source>
        <dbReference type="HAMAP-Rule" id="MF_02019"/>
    </source>
</evidence>
<dbReference type="InterPro" id="IPR036615">
    <property type="entry name" value="Mur_ligase_C_dom_sf"/>
</dbReference>
<evidence type="ECO:0000256" key="2">
    <source>
        <dbReference type="ARBA" id="ARBA00022598"/>
    </source>
</evidence>
<keyword evidence="4 10" id="KW-0547">Nucleotide-binding</keyword>
<gene>
    <name evidence="10" type="primary">murF</name>
    <name evidence="15" type="ORF">HHL09_17330</name>
</gene>
<dbReference type="GO" id="GO:0071555">
    <property type="term" value="P:cell wall organization"/>
    <property type="evidence" value="ECO:0007669"/>
    <property type="project" value="UniProtKB-KW"/>
</dbReference>
<dbReference type="GO" id="GO:0008360">
    <property type="term" value="P:regulation of cell shape"/>
    <property type="evidence" value="ECO:0007669"/>
    <property type="project" value="UniProtKB-KW"/>
</dbReference>
<evidence type="ECO:0000259" key="14">
    <source>
        <dbReference type="Pfam" id="PF08245"/>
    </source>
</evidence>
<keyword evidence="3 10" id="KW-0132">Cell division</keyword>
<dbReference type="GO" id="GO:0047480">
    <property type="term" value="F:UDP-N-acetylmuramoyl-tripeptide-D-alanyl-D-alanine ligase activity"/>
    <property type="evidence" value="ECO:0007669"/>
    <property type="project" value="UniProtKB-UniRule"/>
</dbReference>
<dbReference type="PANTHER" id="PTHR43024:SF1">
    <property type="entry name" value="UDP-N-ACETYLMURAMOYL-TRIPEPTIDE--D-ALANYL-D-ALANINE LIGASE"/>
    <property type="match status" value="1"/>
</dbReference>
<evidence type="ECO:0000259" key="13">
    <source>
        <dbReference type="Pfam" id="PF02875"/>
    </source>
</evidence>
<keyword evidence="16" id="KW-1185">Reference proteome</keyword>
<evidence type="ECO:0000256" key="8">
    <source>
        <dbReference type="ARBA" id="ARBA00023306"/>
    </source>
</evidence>
<dbReference type="RefSeq" id="WP_169455871.1">
    <property type="nucleotide sequence ID" value="NZ_CP051774.1"/>
</dbReference>
<feature type="domain" description="Mur ligase N-terminal catalytic" evidence="12">
    <location>
        <begin position="28"/>
        <end position="97"/>
    </location>
</feature>
<comment type="pathway">
    <text evidence="10 11">Cell wall biogenesis; peptidoglycan biosynthesis.</text>
</comment>
<dbReference type="HAMAP" id="MF_02019">
    <property type="entry name" value="MurF"/>
    <property type="match status" value="1"/>
</dbReference>
<evidence type="ECO:0000259" key="12">
    <source>
        <dbReference type="Pfam" id="PF01225"/>
    </source>
</evidence>
<dbReference type="InterPro" id="IPR004101">
    <property type="entry name" value="Mur_ligase_C"/>
</dbReference>
<comment type="catalytic activity">
    <reaction evidence="10 11">
        <text>D-alanyl-D-alanine + UDP-N-acetyl-alpha-D-muramoyl-L-alanyl-gamma-D-glutamyl-meso-2,6-diaminopimelate + ATP = UDP-N-acetyl-alpha-D-muramoyl-L-alanyl-gamma-D-glutamyl-meso-2,6-diaminopimeloyl-D-alanyl-D-alanine + ADP + phosphate + H(+)</text>
        <dbReference type="Rhea" id="RHEA:28374"/>
        <dbReference type="ChEBI" id="CHEBI:15378"/>
        <dbReference type="ChEBI" id="CHEBI:30616"/>
        <dbReference type="ChEBI" id="CHEBI:43474"/>
        <dbReference type="ChEBI" id="CHEBI:57822"/>
        <dbReference type="ChEBI" id="CHEBI:61386"/>
        <dbReference type="ChEBI" id="CHEBI:83905"/>
        <dbReference type="ChEBI" id="CHEBI:456216"/>
        <dbReference type="EC" id="6.3.2.10"/>
    </reaction>
</comment>
<keyword evidence="9 10" id="KW-0961">Cell wall biogenesis/degradation</keyword>
<keyword evidence="2 10" id="KW-0436">Ligase</keyword>
<keyword evidence="1 10" id="KW-0963">Cytoplasm</keyword>
<dbReference type="Pfam" id="PF08245">
    <property type="entry name" value="Mur_ligase_M"/>
    <property type="match status" value="1"/>
</dbReference>
<keyword evidence="8 10" id="KW-0131">Cell cycle</keyword>
<dbReference type="SUPFAM" id="SSF53244">
    <property type="entry name" value="MurD-like peptide ligases, peptide-binding domain"/>
    <property type="match status" value="1"/>
</dbReference>
<dbReference type="InterPro" id="IPR000713">
    <property type="entry name" value="Mur_ligase_N"/>
</dbReference>
<accession>A0A858RLI6</accession>
<dbReference type="GO" id="GO:0051301">
    <property type="term" value="P:cell division"/>
    <property type="evidence" value="ECO:0007669"/>
    <property type="project" value="UniProtKB-KW"/>
</dbReference>
<feature type="domain" description="Mur ligase central" evidence="14">
    <location>
        <begin position="110"/>
        <end position="295"/>
    </location>
</feature>
<evidence type="ECO:0000256" key="7">
    <source>
        <dbReference type="ARBA" id="ARBA00022984"/>
    </source>
</evidence>
<feature type="binding site" evidence="10">
    <location>
        <begin position="112"/>
        <end position="118"/>
    </location>
    <ligand>
        <name>ATP</name>
        <dbReference type="ChEBI" id="CHEBI:30616"/>
    </ligand>
</feature>
<evidence type="ECO:0000256" key="11">
    <source>
        <dbReference type="RuleBase" id="RU004136"/>
    </source>
</evidence>
<dbReference type="SUPFAM" id="SSF63418">
    <property type="entry name" value="MurE/MurF N-terminal domain"/>
    <property type="match status" value="1"/>
</dbReference>
<evidence type="ECO:0000256" key="4">
    <source>
        <dbReference type="ARBA" id="ARBA00022741"/>
    </source>
</evidence>
<proteinExistence type="inferred from homology"/>
<dbReference type="Gene3D" id="3.40.1190.10">
    <property type="entry name" value="Mur-like, catalytic domain"/>
    <property type="match status" value="1"/>
</dbReference>
<keyword evidence="7 10" id="KW-0573">Peptidoglycan synthesis</keyword>
<dbReference type="GO" id="GO:0005524">
    <property type="term" value="F:ATP binding"/>
    <property type="evidence" value="ECO:0007669"/>
    <property type="project" value="UniProtKB-UniRule"/>
</dbReference>
<dbReference type="Gene3D" id="3.40.1390.10">
    <property type="entry name" value="MurE/MurF, N-terminal domain"/>
    <property type="match status" value="1"/>
</dbReference>
<reference evidence="15 16" key="1">
    <citation type="submission" date="2020-04" db="EMBL/GenBank/DDBJ databases">
        <title>Luteolibacter sp. G-1-1-1 isolated from soil.</title>
        <authorList>
            <person name="Dahal R.H."/>
        </authorList>
    </citation>
    <scope>NUCLEOTIDE SEQUENCE [LARGE SCALE GENOMIC DNA]</scope>
    <source>
        <strain evidence="15 16">G-1-1-1</strain>
    </source>
</reference>
<evidence type="ECO:0000256" key="5">
    <source>
        <dbReference type="ARBA" id="ARBA00022840"/>
    </source>
</evidence>
<dbReference type="InterPro" id="IPR035911">
    <property type="entry name" value="MurE/MurF_N"/>
</dbReference>
<comment type="similarity">
    <text evidence="10">Belongs to the MurCDEF family. MurF subfamily.</text>
</comment>
<dbReference type="GO" id="GO:0009252">
    <property type="term" value="P:peptidoglycan biosynthetic process"/>
    <property type="evidence" value="ECO:0007669"/>
    <property type="project" value="UniProtKB-UniRule"/>
</dbReference>